<dbReference type="EMBL" id="CP053435">
    <property type="protein sequence ID" value="QJW89543.1"/>
    <property type="molecule type" value="Genomic_DNA"/>
</dbReference>
<dbReference type="Gene3D" id="2.50.20.10">
    <property type="entry name" value="Lipoprotein localisation LolA/LolB/LppX"/>
    <property type="match status" value="1"/>
</dbReference>
<feature type="signal peptide" evidence="1">
    <location>
        <begin position="1"/>
        <end position="22"/>
    </location>
</feature>
<accession>A0A6M5Y8N1</accession>
<evidence type="ECO:0000313" key="2">
    <source>
        <dbReference type="EMBL" id="QJW89543.1"/>
    </source>
</evidence>
<evidence type="ECO:0000256" key="1">
    <source>
        <dbReference type="SAM" id="SignalP"/>
    </source>
</evidence>
<proteinExistence type="predicted"/>
<sequence>MKKQLFALVVILAIPALSLAQTADEIIDKHIATLGGTDKINAIKTAEYEQKMSIQGMDLTAKTSIIVGKASRSDISVMGQQITSVVDGDKGWAINPMQGGSEPQEMTPDMVKMQKNNTEPTGLQLAYAKLHKDPYELTGKEKQAGKDVYALKVTKPDGVYTYYIDANNYQLVASKASVTVQGVQTEGSAVYRDYKQVDGLMLPYTIDVSGAGMPGTVTSTVTKLTLNGTVDPAIFAMPKQ</sequence>
<protein>
    <submittedName>
        <fullName evidence="2">DUF4292 domain-containing protein</fullName>
    </submittedName>
</protein>
<keyword evidence="3" id="KW-1185">Reference proteome</keyword>
<reference evidence="2 3" key="1">
    <citation type="submission" date="2020-05" db="EMBL/GenBank/DDBJ databases">
        <title>Genome sequencing of Spirosoma sp. TS118.</title>
        <authorList>
            <person name="Lee J.-H."/>
            <person name="Jeong S."/>
            <person name="Zhao L."/>
            <person name="Jung J.-H."/>
            <person name="Kim M.-K."/>
            <person name="Lim S."/>
        </authorList>
    </citation>
    <scope>NUCLEOTIDE SEQUENCE [LARGE SCALE GENOMIC DNA]</scope>
    <source>
        <strain evidence="2 3">TS118</strain>
    </source>
</reference>
<gene>
    <name evidence="2" type="ORF">HNV11_09205</name>
</gene>
<dbReference type="RefSeq" id="WP_171739382.1">
    <property type="nucleotide sequence ID" value="NZ_CP053435.1"/>
</dbReference>
<dbReference type="Proteomes" id="UP000502756">
    <property type="component" value="Chromosome"/>
</dbReference>
<organism evidence="2 3">
    <name type="scientific">Spirosoma taeanense</name>
    <dbReference type="NCBI Taxonomy" id="2735870"/>
    <lineage>
        <taxon>Bacteria</taxon>
        <taxon>Pseudomonadati</taxon>
        <taxon>Bacteroidota</taxon>
        <taxon>Cytophagia</taxon>
        <taxon>Cytophagales</taxon>
        <taxon>Cytophagaceae</taxon>
        <taxon>Spirosoma</taxon>
    </lineage>
</organism>
<keyword evidence="1" id="KW-0732">Signal</keyword>
<name>A0A6M5Y8N1_9BACT</name>
<evidence type="ECO:0000313" key="3">
    <source>
        <dbReference type="Proteomes" id="UP000502756"/>
    </source>
</evidence>
<feature type="chain" id="PRO_5026703597" evidence="1">
    <location>
        <begin position="23"/>
        <end position="240"/>
    </location>
</feature>
<dbReference type="KEGG" id="stae:HNV11_09205"/>
<dbReference type="AlphaFoldDB" id="A0A6M5Y8N1"/>